<evidence type="ECO:0000256" key="1">
    <source>
        <dbReference type="SAM" id="MobiDB-lite"/>
    </source>
</evidence>
<feature type="domain" description="PPM-type phosphatase" evidence="2">
    <location>
        <begin position="16"/>
        <end position="237"/>
    </location>
</feature>
<evidence type="ECO:0000313" key="4">
    <source>
        <dbReference type="Proteomes" id="UP000268727"/>
    </source>
</evidence>
<dbReference type="EMBL" id="RJKM01000001">
    <property type="protein sequence ID" value="ROP41289.1"/>
    <property type="molecule type" value="Genomic_DNA"/>
</dbReference>
<evidence type="ECO:0000313" key="3">
    <source>
        <dbReference type="EMBL" id="ROP41289.1"/>
    </source>
</evidence>
<evidence type="ECO:0000259" key="2">
    <source>
        <dbReference type="PROSITE" id="PS51746"/>
    </source>
</evidence>
<gene>
    <name evidence="3" type="ORF">EDD40_6718</name>
</gene>
<dbReference type="PROSITE" id="PS51746">
    <property type="entry name" value="PPM_2"/>
    <property type="match status" value="1"/>
</dbReference>
<dbReference type="RefSeq" id="WP_148088975.1">
    <property type="nucleotide sequence ID" value="NZ_RJKM01000001.1"/>
</dbReference>
<accession>A0A3N1HFK7</accession>
<feature type="region of interest" description="Disordered" evidence="1">
    <location>
        <begin position="236"/>
        <end position="286"/>
    </location>
</feature>
<dbReference type="AlphaFoldDB" id="A0A3N1HFK7"/>
<proteinExistence type="predicted"/>
<keyword evidence="4" id="KW-1185">Reference proteome</keyword>
<comment type="caution">
    <text evidence="3">The sequence shown here is derived from an EMBL/GenBank/DDBJ whole genome shotgun (WGS) entry which is preliminary data.</text>
</comment>
<feature type="compositionally biased region" description="Basic and acidic residues" evidence="1">
    <location>
        <begin position="237"/>
        <end position="260"/>
    </location>
</feature>
<dbReference type="OrthoDB" id="3672222at2"/>
<sequence length="286" mass="29785">MTTSAGIPVVSSARVQVGAATSRGPSRPLNADAHAHHAYRDTFAAAVVDGTGSTPEVVDFAHVTASVAARVAARGTPVLGVVAASAPYADHDDDDSPEPNGAIVVASVRSGGYWRIAHAGDSSAYGLKDDGTLRRFTTPHTLGEEMRGQGATDAEAAAHDHKLRHNLGRVPLYGVEGFEAVARLLVLASDGLKLPHEEFRGLLLDHGDDPQRCAEELVAAARAHGSRDDVTALVIPHPDRPATAHGTDERNNHVERRPEEPAGPAEPAAGREPDADPAQGAVEVVA</sequence>
<dbReference type="Proteomes" id="UP000268727">
    <property type="component" value="Unassembled WGS sequence"/>
</dbReference>
<dbReference type="InterPro" id="IPR036457">
    <property type="entry name" value="PPM-type-like_dom_sf"/>
</dbReference>
<name>A0A3N1HFK7_9PSEU</name>
<reference evidence="3 4" key="1">
    <citation type="submission" date="2018-11" db="EMBL/GenBank/DDBJ databases">
        <title>Sequencing the genomes of 1000 actinobacteria strains.</title>
        <authorList>
            <person name="Klenk H.-P."/>
        </authorList>
    </citation>
    <scope>NUCLEOTIDE SEQUENCE [LARGE SCALE GENOMIC DNA]</scope>
    <source>
        <strain evidence="3 4">DSM 44231</strain>
    </source>
</reference>
<dbReference type="SMART" id="SM00332">
    <property type="entry name" value="PP2Cc"/>
    <property type="match status" value="1"/>
</dbReference>
<organism evidence="3 4">
    <name type="scientific">Saccharothrix texasensis</name>
    <dbReference type="NCBI Taxonomy" id="103734"/>
    <lineage>
        <taxon>Bacteria</taxon>
        <taxon>Bacillati</taxon>
        <taxon>Actinomycetota</taxon>
        <taxon>Actinomycetes</taxon>
        <taxon>Pseudonocardiales</taxon>
        <taxon>Pseudonocardiaceae</taxon>
        <taxon>Saccharothrix</taxon>
    </lineage>
</organism>
<dbReference type="InterPro" id="IPR001932">
    <property type="entry name" value="PPM-type_phosphatase-like_dom"/>
</dbReference>
<protein>
    <submittedName>
        <fullName evidence="3">Serine/threonine protein phosphatase PrpC</fullName>
    </submittedName>
</protein>
<dbReference type="SUPFAM" id="SSF81606">
    <property type="entry name" value="PP2C-like"/>
    <property type="match status" value="1"/>
</dbReference>
<dbReference type="Gene3D" id="3.60.40.10">
    <property type="entry name" value="PPM-type phosphatase domain"/>
    <property type="match status" value="1"/>
</dbReference>